<dbReference type="InterPro" id="IPR027417">
    <property type="entry name" value="P-loop_NTPase"/>
</dbReference>
<evidence type="ECO:0000256" key="4">
    <source>
        <dbReference type="ARBA" id="ARBA00023134"/>
    </source>
</evidence>
<dbReference type="GO" id="GO:0005525">
    <property type="term" value="F:GTP binding"/>
    <property type="evidence" value="ECO:0007669"/>
    <property type="project" value="UniProtKB-KW"/>
</dbReference>
<comment type="subcellular location">
    <subcellularLocation>
        <location evidence="1">Membrane</location>
        <topology evidence="1">Peripheral membrane protein</topology>
    </subcellularLocation>
</comment>
<comment type="similarity">
    <text evidence="2">Belongs to the GTP-binding SRP family.</text>
</comment>
<dbReference type="Gene3D" id="1.20.120.140">
    <property type="entry name" value="Signal recognition particle SRP54, nucleotide-binding domain"/>
    <property type="match status" value="1"/>
</dbReference>
<dbReference type="Gene3D" id="3.40.50.300">
    <property type="entry name" value="P-loop containing nucleotide triphosphate hydrolases"/>
    <property type="match status" value="1"/>
</dbReference>
<dbReference type="SMART" id="SM00382">
    <property type="entry name" value="AAA"/>
    <property type="match status" value="1"/>
</dbReference>
<dbReference type="PROSITE" id="PS00300">
    <property type="entry name" value="SRP54"/>
    <property type="match status" value="1"/>
</dbReference>
<keyword evidence="3" id="KW-0547">Nucleotide-binding</keyword>
<dbReference type="GO" id="GO:0003924">
    <property type="term" value="F:GTPase activity"/>
    <property type="evidence" value="ECO:0007669"/>
    <property type="project" value="TreeGrafter"/>
</dbReference>
<keyword evidence="6" id="KW-0675">Receptor</keyword>
<keyword evidence="5" id="KW-0472">Membrane</keyword>
<dbReference type="GO" id="GO:0006614">
    <property type="term" value="P:SRP-dependent cotranslational protein targeting to membrane"/>
    <property type="evidence" value="ECO:0007669"/>
    <property type="project" value="InterPro"/>
</dbReference>
<gene>
    <name evidence="8" type="ORF">RMAR00112_LOCUS18051</name>
    <name evidence="9" type="ORF">RMAR00112_LOCUS18058</name>
</gene>
<dbReference type="CDD" id="cd17874">
    <property type="entry name" value="FtsY"/>
    <property type="match status" value="1"/>
</dbReference>
<evidence type="ECO:0000256" key="5">
    <source>
        <dbReference type="ARBA" id="ARBA00023136"/>
    </source>
</evidence>
<keyword evidence="4" id="KW-0342">GTP-binding</keyword>
<dbReference type="GO" id="GO:0005047">
    <property type="term" value="F:signal recognition particle binding"/>
    <property type="evidence" value="ECO:0007669"/>
    <property type="project" value="TreeGrafter"/>
</dbReference>
<dbReference type="NCBIfam" id="TIGR00064">
    <property type="entry name" value="ftsY"/>
    <property type="match status" value="1"/>
</dbReference>
<evidence type="ECO:0000313" key="8">
    <source>
        <dbReference type="EMBL" id="CAE0050052.1"/>
    </source>
</evidence>
<evidence type="ECO:0000313" key="9">
    <source>
        <dbReference type="EMBL" id="CAE0050059.1"/>
    </source>
</evidence>
<dbReference type="EMBL" id="HBHW01023545">
    <property type="protein sequence ID" value="CAE0050052.1"/>
    <property type="molecule type" value="Transcribed_RNA"/>
</dbReference>
<dbReference type="InterPro" id="IPR036225">
    <property type="entry name" value="SRP/SRP_N"/>
</dbReference>
<dbReference type="InterPro" id="IPR004390">
    <property type="entry name" value="SR_rcpt_FtsY"/>
</dbReference>
<dbReference type="AlphaFoldDB" id="A0A7S2ZSH4"/>
<dbReference type="EMBL" id="HBHW01023552">
    <property type="protein sequence ID" value="CAE0050059.1"/>
    <property type="molecule type" value="Transcribed_RNA"/>
</dbReference>
<evidence type="ECO:0000256" key="3">
    <source>
        <dbReference type="ARBA" id="ARBA00022741"/>
    </source>
</evidence>
<dbReference type="GO" id="GO:0016020">
    <property type="term" value="C:membrane"/>
    <property type="evidence" value="ECO:0007669"/>
    <property type="project" value="UniProtKB-SubCell"/>
</dbReference>
<dbReference type="PANTHER" id="PTHR43134">
    <property type="entry name" value="SIGNAL RECOGNITION PARTICLE RECEPTOR SUBUNIT ALPHA"/>
    <property type="match status" value="1"/>
</dbReference>
<dbReference type="SUPFAM" id="SSF47364">
    <property type="entry name" value="Domain of the SRP/SRP receptor G-proteins"/>
    <property type="match status" value="1"/>
</dbReference>
<organism evidence="9">
    <name type="scientific">Rhodosorus marinus</name>
    <dbReference type="NCBI Taxonomy" id="101924"/>
    <lineage>
        <taxon>Eukaryota</taxon>
        <taxon>Rhodophyta</taxon>
        <taxon>Stylonematophyceae</taxon>
        <taxon>Stylonematales</taxon>
        <taxon>Stylonemataceae</taxon>
        <taxon>Rhodosorus</taxon>
    </lineage>
</organism>
<feature type="domain" description="SRP54-type proteins GTP-binding" evidence="7">
    <location>
        <begin position="383"/>
        <end position="396"/>
    </location>
</feature>
<sequence>MMEDKLAFICGGIASQARRKLRDGGCFGLPPNRGRVRPRTATVVAVFDFLKQGQKAVEESGQSIVDYVKKRAEEDIAKVNAFNDGLQKSRERLAQDLSAILGSITTDAELEEALENIEEVLITSDLGMDTVDIVMDVSCSLSRIPQKKWWQLKVTHPSMTPGQDLRAEATKERLRTEEDIKATLKGTLVRVLNEKGGSAPLSVGSEAPTVVVFVGANGMGKTTTVGKLGTRYKKEGKKVLLAACDTFRAAAVEQLATWADRAEVDIVKPLEGAKNPSSTAFRAVKKAQEEGYDVVIIDTSGRLHTNHNLMGELRKLVSVVKKFKEGGADETLLVVDASIGRNAMSQAVNFREEIGLTGLAVTKLDGTARAGFVVSVVNDLQLPIKLVGVGEKVEDLRDFEPEFFVEGLVG</sequence>
<dbReference type="InterPro" id="IPR042101">
    <property type="entry name" value="SRP54_N_sf"/>
</dbReference>
<name>A0A7S2ZSH4_9RHOD</name>
<evidence type="ECO:0000256" key="6">
    <source>
        <dbReference type="ARBA" id="ARBA00023170"/>
    </source>
</evidence>
<dbReference type="InterPro" id="IPR000897">
    <property type="entry name" value="SRP54_GTPase_dom"/>
</dbReference>
<protein>
    <recommendedName>
        <fullName evidence="7">SRP54-type proteins GTP-binding domain-containing protein</fullName>
    </recommendedName>
</protein>
<evidence type="ECO:0000259" key="7">
    <source>
        <dbReference type="PROSITE" id="PS00300"/>
    </source>
</evidence>
<dbReference type="InterPro" id="IPR003593">
    <property type="entry name" value="AAA+_ATPase"/>
</dbReference>
<evidence type="ECO:0000256" key="2">
    <source>
        <dbReference type="ARBA" id="ARBA00008531"/>
    </source>
</evidence>
<accession>A0A7S2ZSH4</accession>
<dbReference type="SUPFAM" id="SSF52540">
    <property type="entry name" value="P-loop containing nucleoside triphosphate hydrolases"/>
    <property type="match status" value="1"/>
</dbReference>
<dbReference type="Pfam" id="PF00448">
    <property type="entry name" value="SRP54"/>
    <property type="match status" value="1"/>
</dbReference>
<reference evidence="9" key="1">
    <citation type="submission" date="2021-01" db="EMBL/GenBank/DDBJ databases">
        <authorList>
            <person name="Corre E."/>
            <person name="Pelletier E."/>
            <person name="Niang G."/>
            <person name="Scheremetjew M."/>
            <person name="Finn R."/>
            <person name="Kale V."/>
            <person name="Holt S."/>
            <person name="Cochrane G."/>
            <person name="Meng A."/>
            <person name="Brown T."/>
            <person name="Cohen L."/>
        </authorList>
    </citation>
    <scope>NUCLEOTIDE SEQUENCE</scope>
    <source>
        <strain evidence="9">CCMP 769</strain>
    </source>
</reference>
<proteinExistence type="inferred from homology"/>
<dbReference type="PANTHER" id="PTHR43134:SF7">
    <property type="entry name" value="CELL DIVISION PROTEIN FTSY HOMOLOG, CHLOROPLASTIC"/>
    <property type="match status" value="1"/>
</dbReference>
<dbReference type="FunFam" id="3.40.50.300:FF:000053">
    <property type="entry name" value="Signal recognition particle receptor FtsY"/>
    <property type="match status" value="1"/>
</dbReference>
<dbReference type="SMART" id="SM00962">
    <property type="entry name" value="SRP54"/>
    <property type="match status" value="1"/>
</dbReference>
<evidence type="ECO:0000256" key="1">
    <source>
        <dbReference type="ARBA" id="ARBA00004170"/>
    </source>
</evidence>